<protein>
    <submittedName>
        <fullName evidence="2">Uncharacterized protein</fullName>
    </submittedName>
</protein>
<name>A0A4V4HC28_DENBC</name>
<feature type="compositionally biased region" description="Low complexity" evidence="1">
    <location>
        <begin position="50"/>
        <end position="60"/>
    </location>
</feature>
<dbReference type="AlphaFoldDB" id="A0A4V4HC28"/>
<dbReference type="EMBL" id="ML179802">
    <property type="protein sequence ID" value="THU81515.1"/>
    <property type="molecule type" value="Genomic_DNA"/>
</dbReference>
<dbReference type="Proteomes" id="UP000297245">
    <property type="component" value="Unassembled WGS sequence"/>
</dbReference>
<reference evidence="2 3" key="1">
    <citation type="journal article" date="2019" name="Nat. Ecol. Evol.">
        <title>Megaphylogeny resolves global patterns of mushroom evolution.</title>
        <authorList>
            <person name="Varga T."/>
            <person name="Krizsan K."/>
            <person name="Foldi C."/>
            <person name="Dima B."/>
            <person name="Sanchez-Garcia M."/>
            <person name="Sanchez-Ramirez S."/>
            <person name="Szollosi G.J."/>
            <person name="Szarkandi J.G."/>
            <person name="Papp V."/>
            <person name="Albert L."/>
            <person name="Andreopoulos W."/>
            <person name="Angelini C."/>
            <person name="Antonin V."/>
            <person name="Barry K.W."/>
            <person name="Bougher N.L."/>
            <person name="Buchanan P."/>
            <person name="Buyck B."/>
            <person name="Bense V."/>
            <person name="Catcheside P."/>
            <person name="Chovatia M."/>
            <person name="Cooper J."/>
            <person name="Damon W."/>
            <person name="Desjardin D."/>
            <person name="Finy P."/>
            <person name="Geml J."/>
            <person name="Haridas S."/>
            <person name="Hughes K."/>
            <person name="Justo A."/>
            <person name="Karasinski D."/>
            <person name="Kautmanova I."/>
            <person name="Kiss B."/>
            <person name="Kocsube S."/>
            <person name="Kotiranta H."/>
            <person name="LaButti K.M."/>
            <person name="Lechner B.E."/>
            <person name="Liimatainen K."/>
            <person name="Lipzen A."/>
            <person name="Lukacs Z."/>
            <person name="Mihaltcheva S."/>
            <person name="Morgado L.N."/>
            <person name="Niskanen T."/>
            <person name="Noordeloos M.E."/>
            <person name="Ohm R.A."/>
            <person name="Ortiz-Santana B."/>
            <person name="Ovrebo C."/>
            <person name="Racz N."/>
            <person name="Riley R."/>
            <person name="Savchenko A."/>
            <person name="Shiryaev A."/>
            <person name="Soop K."/>
            <person name="Spirin V."/>
            <person name="Szebenyi C."/>
            <person name="Tomsovsky M."/>
            <person name="Tulloss R.E."/>
            <person name="Uehling J."/>
            <person name="Grigoriev I.V."/>
            <person name="Vagvolgyi C."/>
            <person name="Papp T."/>
            <person name="Martin F.M."/>
            <person name="Miettinen O."/>
            <person name="Hibbett D.S."/>
            <person name="Nagy L.G."/>
        </authorList>
    </citation>
    <scope>NUCLEOTIDE SEQUENCE [LARGE SCALE GENOMIC DNA]</scope>
    <source>
        <strain evidence="2 3">CBS 962.96</strain>
    </source>
</reference>
<sequence length="279" mass="31325">MPASEQQRMGDPMVIDHTGDYFGDYDTLDADMDIAMVVEKKDHFVPSYPGGDSDNSSSCSDEGDDDTTDDEEGWEPPVDITGAGLSHSPSPELLFPDGFLEEPAKLPPACRPLPTQHLDIQEPFIESYPDSRAGGPLLSQTSFTSDHQRYEQGIGRKTNIWAPFQSEINWRIAKWAKMRGPSSTSFTELLAMDGVCEKLGLSYRNVHELDKIIDEHLPSSRPQFKRQEVVVQGRVVEVYFRDILQMCQSLVWRCRVCPVPQIFSGTALQRWNEARAAVS</sequence>
<gene>
    <name evidence="2" type="ORF">K435DRAFT_873253</name>
</gene>
<evidence type="ECO:0000313" key="3">
    <source>
        <dbReference type="Proteomes" id="UP000297245"/>
    </source>
</evidence>
<feature type="compositionally biased region" description="Acidic residues" evidence="1">
    <location>
        <begin position="61"/>
        <end position="74"/>
    </location>
</feature>
<accession>A0A4V4HC28</accession>
<keyword evidence="3" id="KW-1185">Reference proteome</keyword>
<evidence type="ECO:0000256" key="1">
    <source>
        <dbReference type="SAM" id="MobiDB-lite"/>
    </source>
</evidence>
<dbReference type="OrthoDB" id="2418900at2759"/>
<feature type="region of interest" description="Disordered" evidence="1">
    <location>
        <begin position="44"/>
        <end position="87"/>
    </location>
</feature>
<organism evidence="2 3">
    <name type="scientific">Dendrothele bispora (strain CBS 962.96)</name>
    <dbReference type="NCBI Taxonomy" id="1314807"/>
    <lineage>
        <taxon>Eukaryota</taxon>
        <taxon>Fungi</taxon>
        <taxon>Dikarya</taxon>
        <taxon>Basidiomycota</taxon>
        <taxon>Agaricomycotina</taxon>
        <taxon>Agaricomycetes</taxon>
        <taxon>Agaricomycetidae</taxon>
        <taxon>Agaricales</taxon>
        <taxon>Agaricales incertae sedis</taxon>
        <taxon>Dendrothele</taxon>
    </lineage>
</organism>
<proteinExistence type="predicted"/>
<evidence type="ECO:0000313" key="2">
    <source>
        <dbReference type="EMBL" id="THU81515.1"/>
    </source>
</evidence>